<reference evidence="6 7" key="1">
    <citation type="journal article" date="2023" name="IMA Fungus">
        <title>Comparative genomic study of the Penicillium genus elucidates a diverse pangenome and 15 lateral gene transfer events.</title>
        <authorList>
            <person name="Petersen C."/>
            <person name="Sorensen T."/>
            <person name="Nielsen M.R."/>
            <person name="Sondergaard T.E."/>
            <person name="Sorensen J.L."/>
            <person name="Fitzpatrick D.A."/>
            <person name="Frisvad J.C."/>
            <person name="Nielsen K.L."/>
        </authorList>
    </citation>
    <scope>NUCLEOTIDE SEQUENCE [LARGE SCALE GENOMIC DNA]</scope>
    <source>
        <strain evidence="6 7">IBT 35679</strain>
    </source>
</reference>
<name>A0AAD6CSP9_9EURO</name>
<dbReference type="Gene3D" id="4.10.240.10">
    <property type="entry name" value="Zn(2)-C6 fungal-type DNA-binding domain"/>
    <property type="match status" value="1"/>
</dbReference>
<gene>
    <name evidence="6" type="ORF">N7494_007357</name>
</gene>
<feature type="domain" description="Zn(2)-C6 fungal-type" evidence="5">
    <location>
        <begin position="10"/>
        <end position="37"/>
    </location>
</feature>
<evidence type="ECO:0000259" key="5">
    <source>
        <dbReference type="PROSITE" id="PS50048"/>
    </source>
</evidence>
<dbReference type="Proteomes" id="UP001220324">
    <property type="component" value="Unassembled WGS sequence"/>
</dbReference>
<organism evidence="6 7">
    <name type="scientific">Penicillium frequentans</name>
    <dbReference type="NCBI Taxonomy" id="3151616"/>
    <lineage>
        <taxon>Eukaryota</taxon>
        <taxon>Fungi</taxon>
        <taxon>Dikarya</taxon>
        <taxon>Ascomycota</taxon>
        <taxon>Pezizomycotina</taxon>
        <taxon>Eurotiomycetes</taxon>
        <taxon>Eurotiomycetidae</taxon>
        <taxon>Eurotiales</taxon>
        <taxon>Aspergillaceae</taxon>
        <taxon>Penicillium</taxon>
    </lineage>
</organism>
<dbReference type="AlphaFoldDB" id="A0AAD6CSP9"/>
<evidence type="ECO:0000313" key="6">
    <source>
        <dbReference type="EMBL" id="KAJ5537878.1"/>
    </source>
</evidence>
<dbReference type="Pfam" id="PF11951">
    <property type="entry name" value="Fungal_trans_2"/>
    <property type="match status" value="1"/>
</dbReference>
<dbReference type="PANTHER" id="PTHR38791">
    <property type="entry name" value="ZN(II)2CYS6 TRANSCRIPTION FACTOR (EUROFUNG)-RELATED-RELATED"/>
    <property type="match status" value="1"/>
</dbReference>
<dbReference type="GO" id="GO:0008270">
    <property type="term" value="F:zinc ion binding"/>
    <property type="evidence" value="ECO:0007669"/>
    <property type="project" value="InterPro"/>
</dbReference>
<evidence type="ECO:0000256" key="2">
    <source>
        <dbReference type="ARBA" id="ARBA00023125"/>
    </source>
</evidence>
<dbReference type="EMBL" id="JAQIZZ010000006">
    <property type="protein sequence ID" value="KAJ5537878.1"/>
    <property type="molecule type" value="Genomic_DNA"/>
</dbReference>
<dbReference type="GO" id="GO:0003677">
    <property type="term" value="F:DNA binding"/>
    <property type="evidence" value="ECO:0007669"/>
    <property type="project" value="UniProtKB-KW"/>
</dbReference>
<dbReference type="InterPro" id="IPR021858">
    <property type="entry name" value="Fun_TF"/>
</dbReference>
<keyword evidence="2" id="KW-0238">DNA-binding</keyword>
<keyword evidence="3" id="KW-0804">Transcription</keyword>
<keyword evidence="4" id="KW-0539">Nucleus</keyword>
<dbReference type="PROSITE" id="PS00463">
    <property type="entry name" value="ZN2_CY6_FUNGAL_1"/>
    <property type="match status" value="1"/>
</dbReference>
<dbReference type="PROSITE" id="PS50048">
    <property type="entry name" value="ZN2_CY6_FUNGAL_2"/>
    <property type="match status" value="1"/>
</dbReference>
<proteinExistence type="predicted"/>
<comment type="caution">
    <text evidence="6">The sequence shown here is derived from an EMBL/GenBank/DDBJ whole genome shotgun (WGS) entry which is preliminary data.</text>
</comment>
<evidence type="ECO:0000256" key="3">
    <source>
        <dbReference type="ARBA" id="ARBA00023163"/>
    </source>
</evidence>
<dbReference type="Pfam" id="PF00172">
    <property type="entry name" value="Zn_clus"/>
    <property type="match status" value="1"/>
</dbReference>
<protein>
    <submittedName>
        <fullName evidence="6">C6 zinc finger domain protein</fullName>
    </submittedName>
</protein>
<evidence type="ECO:0000256" key="1">
    <source>
        <dbReference type="ARBA" id="ARBA00023015"/>
    </source>
</evidence>
<evidence type="ECO:0000256" key="4">
    <source>
        <dbReference type="ARBA" id="ARBA00023242"/>
    </source>
</evidence>
<dbReference type="InterPro" id="IPR036864">
    <property type="entry name" value="Zn2-C6_fun-type_DNA-bd_sf"/>
</dbReference>
<keyword evidence="1" id="KW-0805">Transcription regulation</keyword>
<dbReference type="InterPro" id="IPR001138">
    <property type="entry name" value="Zn2Cys6_DnaBD"/>
</dbReference>
<dbReference type="CDD" id="cd00067">
    <property type="entry name" value="GAL4"/>
    <property type="match status" value="1"/>
</dbReference>
<dbReference type="GO" id="GO:0000981">
    <property type="term" value="F:DNA-binding transcription factor activity, RNA polymerase II-specific"/>
    <property type="evidence" value="ECO:0007669"/>
    <property type="project" value="InterPro"/>
</dbReference>
<accession>A0AAD6CSP9</accession>
<dbReference type="SUPFAM" id="SSF57701">
    <property type="entry name" value="Zn2/Cys6 DNA-binding domain"/>
    <property type="match status" value="1"/>
</dbReference>
<dbReference type="InterPro" id="IPR053175">
    <property type="entry name" value="DHMBA_Reg_Transcription_Factor"/>
</dbReference>
<dbReference type="PANTHER" id="PTHR38791:SF5">
    <property type="entry name" value="TRANSCRIPTION FACTOR DBAG-RELATED"/>
    <property type="match status" value="1"/>
</dbReference>
<keyword evidence="7" id="KW-1185">Reference proteome</keyword>
<dbReference type="SMART" id="SM00066">
    <property type="entry name" value="GAL4"/>
    <property type="match status" value="1"/>
</dbReference>
<evidence type="ECO:0000313" key="7">
    <source>
        <dbReference type="Proteomes" id="UP001220324"/>
    </source>
</evidence>
<sequence length="491" mass="55049">MVYRGKPSLGCASCRKRRLICDRQNPCSQCTRANKVCGGYRDPNTLRIYDQSKEVAVKAQSRSAVVRGSKSTSPETSMSPPIILEPISIDEKATSHIFTFFVGKNETRGILSFLPNLLSTDPSFTLQTTVKAIGLASLSRIHNLPDMRRLAGLEYCKALVSLNKALQNPDTAKTDSTLGTVALLSVYEMVSSHDMVSNDFDIMDGWLNHVQGAMRLLELRGVEQLDSDLGVELFTTVRLQNAISSVFFRRPLQHSPTISAISEVAKARRDENSQPIEHFYNTLIQFNDLATEVNDASHGKYTVENLGRYIGKALRLDADLRSWTMSLGPGWAFTSIQEPLSQSHTPFYMRGDSYHSYYNVNLASMWNHFRQTRIVLHEMIRVMAVHLYKLRKTSECEQTIIQSVTIINQMVDDICASVRFHFISDQARFGGAIRLLWPLFISANVSHVDSGTKEWIAQTLAMIGKIMGVHLATIMSQLIRKGDSFDMIPGT</sequence>